<reference evidence="2" key="4">
    <citation type="submission" date="2023-11" db="EMBL/GenBank/DDBJ databases">
        <authorList>
            <person name="Beijen E."/>
            <person name="Ohm R.A."/>
        </authorList>
    </citation>
    <scope>NUCLEOTIDE SEQUENCE</scope>
    <source>
        <strain evidence="2">CBS 150709</strain>
    </source>
</reference>
<evidence type="ECO:0000313" key="5">
    <source>
        <dbReference type="EMBL" id="PWI64774.1"/>
    </source>
</evidence>
<dbReference type="Proteomes" id="UP000078340">
    <property type="component" value="Unassembled WGS sequence"/>
</dbReference>
<sequence length="268" mass="28412">MPARATRRFSLVTKPVPTGNAWLRTNRSVLVGLHAPNTALRTPCLSAARSPSSHAVGGCQCGLVAVVHGLALVVRSARGICACEASAKPPKMDGAATRPACPSPQRPLDRRCHGDSAASVGGAGMPYDTALPAVMAFCDDSLATRRNANALGWERWPGCLEMLCRHQHYTPSPCRRPHDPSMRITSGSEVEFNAHGYACHVSSPHRTSARTNRLNLVSTINQADPYLSAGVSIVSIGIVHKSGIVGFDAVDHANKYACLYSVAADSRP</sequence>
<evidence type="ECO:0000256" key="1">
    <source>
        <dbReference type="SAM" id="MobiDB-lite"/>
    </source>
</evidence>
<reference evidence="5 7" key="2">
    <citation type="journal article" date="2016" name="Front. Microbiol.">
        <title>Genome and transcriptome sequences reveal the specific parasitism of the nematophagous Purpureocillium lilacinum 36-1.</title>
        <authorList>
            <person name="Xie J."/>
            <person name="Li S."/>
            <person name="Mo C."/>
            <person name="Xiao X."/>
            <person name="Peng D."/>
            <person name="Wang G."/>
            <person name="Xiao Y."/>
        </authorList>
    </citation>
    <scope>NUCLEOTIDE SEQUENCE [LARGE SCALE GENOMIC DNA]</scope>
    <source>
        <strain evidence="5 7">36-1</strain>
    </source>
</reference>
<protein>
    <submittedName>
        <fullName evidence="4">Uncharacterized protein</fullName>
    </submittedName>
</protein>
<evidence type="ECO:0000313" key="3">
    <source>
        <dbReference type="EMBL" id="OAQ81652.1"/>
    </source>
</evidence>
<dbReference type="EMBL" id="JAWRVI010000039">
    <property type="protein sequence ID" value="KAK4086592.1"/>
    <property type="molecule type" value="Genomic_DNA"/>
</dbReference>
<proteinExistence type="predicted"/>
<dbReference type="Proteomes" id="UP001287286">
    <property type="component" value="Unassembled WGS sequence"/>
</dbReference>
<organism evidence="4 6">
    <name type="scientific">Purpureocillium lilacinum</name>
    <name type="common">Paecilomyces lilacinus</name>
    <dbReference type="NCBI Taxonomy" id="33203"/>
    <lineage>
        <taxon>Eukaryota</taxon>
        <taxon>Fungi</taxon>
        <taxon>Dikarya</taxon>
        <taxon>Ascomycota</taxon>
        <taxon>Pezizomycotina</taxon>
        <taxon>Sordariomycetes</taxon>
        <taxon>Hypocreomycetidae</taxon>
        <taxon>Hypocreales</taxon>
        <taxon>Ophiocordycipitaceae</taxon>
        <taxon>Purpureocillium</taxon>
    </lineage>
</organism>
<feature type="region of interest" description="Disordered" evidence="1">
    <location>
        <begin position="93"/>
        <end position="115"/>
    </location>
</feature>
<accession>A0A179HMR6</accession>
<dbReference type="EMBL" id="LSBI01000003">
    <property type="protein sequence ID" value="OAQ91705.1"/>
    <property type="molecule type" value="Genomic_DNA"/>
</dbReference>
<comment type="caution">
    <text evidence="4">The sequence shown here is derived from an EMBL/GenBank/DDBJ whole genome shotgun (WGS) entry which is preliminary data.</text>
</comment>
<name>A0A179HMR6_PURLI</name>
<keyword evidence="8" id="KW-1185">Reference proteome</keyword>
<dbReference type="Proteomes" id="UP000078240">
    <property type="component" value="Unassembled WGS sequence"/>
</dbReference>
<dbReference type="AlphaFoldDB" id="A0A179HMR6"/>
<evidence type="ECO:0000313" key="4">
    <source>
        <dbReference type="EMBL" id="OAQ91705.1"/>
    </source>
</evidence>
<reference evidence="5" key="1">
    <citation type="submission" date="2015-05" db="EMBL/GenBank/DDBJ databases">
        <authorList>
            <person name="Wang D.B."/>
            <person name="Wang M."/>
        </authorList>
    </citation>
    <scope>NUCLEOTIDE SEQUENCE</scope>
    <source>
        <strain evidence="5">36-1</strain>
    </source>
</reference>
<reference evidence="4 6" key="3">
    <citation type="submission" date="2016-02" db="EMBL/GenBank/DDBJ databases">
        <title>Biosynthesis of antibiotic leucinostatins and their inhibition on Phytophthora in bio-control Purpureocillium lilacinum.</title>
        <authorList>
            <person name="Wang G."/>
            <person name="Liu Z."/>
            <person name="Lin R."/>
            <person name="Li E."/>
            <person name="Mao Z."/>
            <person name="Ling J."/>
            <person name="Yin W."/>
            <person name="Xie B."/>
        </authorList>
    </citation>
    <scope>NUCLEOTIDE SEQUENCE [LARGE SCALE GENOMIC DNA]</scope>
    <source>
        <strain evidence="3">PLBJ-1</strain>
        <strain evidence="4">PLFJ-1</strain>
    </source>
</reference>
<evidence type="ECO:0000313" key="6">
    <source>
        <dbReference type="Proteomes" id="UP000078340"/>
    </source>
</evidence>
<dbReference type="EMBL" id="LSBH01000003">
    <property type="protein sequence ID" value="OAQ81652.1"/>
    <property type="molecule type" value="Genomic_DNA"/>
</dbReference>
<dbReference type="EMBL" id="LCWV01000045">
    <property type="protein sequence ID" value="PWI64774.1"/>
    <property type="molecule type" value="Genomic_DNA"/>
</dbReference>
<evidence type="ECO:0000313" key="8">
    <source>
        <dbReference type="Proteomes" id="UP001287286"/>
    </source>
</evidence>
<reference evidence="2 8" key="5">
    <citation type="journal article" date="2024" name="Microbiol. Resour. Announc.">
        <title>Genome annotations for the ascomycete fungi Trichoderma harzianum, Trichoderma aggressivum, and Purpureocillium lilacinum.</title>
        <authorList>
            <person name="Beijen E.P.W."/>
            <person name="Ohm R.A."/>
        </authorList>
    </citation>
    <scope>NUCLEOTIDE SEQUENCE [LARGE SCALE GENOMIC DNA]</scope>
    <source>
        <strain evidence="2 8">CBS 150709</strain>
    </source>
</reference>
<dbReference type="Proteomes" id="UP000245956">
    <property type="component" value="Unassembled WGS sequence"/>
</dbReference>
<gene>
    <name evidence="5" type="ORF">PCL_08569</name>
    <name evidence="2" type="ORF">Purlil1_8982</name>
    <name evidence="3" type="ORF">VFPBJ_04236</name>
    <name evidence="4" type="ORF">VFPFJ_03445</name>
</gene>
<evidence type="ECO:0000313" key="7">
    <source>
        <dbReference type="Proteomes" id="UP000245956"/>
    </source>
</evidence>
<evidence type="ECO:0000313" key="2">
    <source>
        <dbReference type="EMBL" id="KAK4086592.1"/>
    </source>
</evidence>